<dbReference type="Pfam" id="PF00057">
    <property type="entry name" value="Ldl_recept_a"/>
    <property type="match status" value="7"/>
</dbReference>
<reference evidence="18" key="2">
    <citation type="submission" date="2021-08" db="EMBL/GenBank/DDBJ databases">
        <authorList>
            <person name="Eriksson T."/>
        </authorList>
    </citation>
    <scope>NUCLEOTIDE SEQUENCE</scope>
    <source>
        <strain evidence="18">Stoneville</strain>
        <tissue evidence="18">Whole head</tissue>
    </source>
</reference>
<dbReference type="PRINTS" id="PR00261">
    <property type="entry name" value="LDLRECEPTOR"/>
</dbReference>
<feature type="disulfide bond" evidence="13">
    <location>
        <begin position="128"/>
        <end position="143"/>
    </location>
</feature>
<keyword evidence="8 15" id="KW-0472">Membrane</keyword>
<keyword evidence="11" id="KW-0325">Glycoprotein</keyword>
<keyword evidence="6" id="KW-0677">Repeat</keyword>
<dbReference type="InterPro" id="IPR001849">
    <property type="entry name" value="PH_domain"/>
</dbReference>
<dbReference type="Pfam" id="PF00058">
    <property type="entry name" value="Ldl_recept_b"/>
    <property type="match status" value="3"/>
</dbReference>
<dbReference type="FunFam" id="2.10.25.10:FF:000009">
    <property type="entry name" value="Low-density lipoprotein receptor isoform 1"/>
    <property type="match status" value="1"/>
</dbReference>
<feature type="disulfide bond" evidence="13">
    <location>
        <begin position="28"/>
        <end position="40"/>
    </location>
</feature>
<dbReference type="CDD" id="cd00112">
    <property type="entry name" value="LDLa"/>
    <property type="match status" value="7"/>
</dbReference>
<dbReference type="CDD" id="cd00054">
    <property type="entry name" value="EGF_CA"/>
    <property type="match status" value="2"/>
</dbReference>
<dbReference type="PROSITE" id="PS01187">
    <property type="entry name" value="EGF_CA"/>
    <property type="match status" value="1"/>
</dbReference>
<reference evidence="18" key="1">
    <citation type="journal article" date="2020" name="J Insects Food Feed">
        <title>The yellow mealworm (Tenebrio molitor) genome: a resource for the emerging insects as food and feed industry.</title>
        <authorList>
            <person name="Eriksson T."/>
            <person name="Andere A."/>
            <person name="Kelstrup H."/>
            <person name="Emery V."/>
            <person name="Picard C."/>
        </authorList>
    </citation>
    <scope>NUCLEOTIDE SEQUENCE</scope>
    <source>
        <strain evidence="18">Stoneville</strain>
        <tissue evidence="18">Whole head</tissue>
    </source>
</reference>
<dbReference type="Pfam" id="PF14670">
    <property type="entry name" value="FXa_inhibition"/>
    <property type="match status" value="2"/>
</dbReference>
<dbReference type="PROSITE" id="PS50068">
    <property type="entry name" value="LDLRA_2"/>
    <property type="match status" value="7"/>
</dbReference>
<evidence type="ECO:0000256" key="10">
    <source>
        <dbReference type="ARBA" id="ARBA00023170"/>
    </source>
</evidence>
<evidence type="ECO:0000256" key="2">
    <source>
        <dbReference type="ARBA" id="ARBA00022536"/>
    </source>
</evidence>
<dbReference type="SUPFAM" id="SSF57424">
    <property type="entry name" value="LDL receptor-like module"/>
    <property type="match status" value="7"/>
</dbReference>
<dbReference type="Pfam" id="PF00169">
    <property type="entry name" value="PH"/>
    <property type="match status" value="1"/>
</dbReference>
<dbReference type="Proteomes" id="UP000719412">
    <property type="component" value="Unassembled WGS sequence"/>
</dbReference>
<dbReference type="InterPro" id="IPR011993">
    <property type="entry name" value="PH-like_dom_sf"/>
</dbReference>
<dbReference type="Gene3D" id="4.10.400.10">
    <property type="entry name" value="Low-density Lipoprotein Receptor"/>
    <property type="match status" value="7"/>
</dbReference>
<evidence type="ECO:0000256" key="15">
    <source>
        <dbReference type="SAM" id="Phobius"/>
    </source>
</evidence>
<evidence type="ECO:0000256" key="4">
    <source>
        <dbReference type="ARBA" id="ARBA00022692"/>
    </source>
</evidence>
<feature type="disulfide bond" evidence="13">
    <location>
        <begin position="35"/>
        <end position="53"/>
    </location>
</feature>
<protein>
    <recommendedName>
        <fullName evidence="17">PH domain-containing protein</fullName>
    </recommendedName>
</protein>
<keyword evidence="4 15" id="KW-0812">Transmembrane</keyword>
<keyword evidence="3" id="KW-0254">Endocytosis</keyword>
<feature type="disulfide bond" evidence="13">
    <location>
        <begin position="254"/>
        <end position="269"/>
    </location>
</feature>
<feature type="disulfide bond" evidence="13">
    <location>
        <begin position="284"/>
        <end position="302"/>
    </location>
</feature>
<dbReference type="InterPro" id="IPR000033">
    <property type="entry name" value="LDLR_classB_rpt"/>
</dbReference>
<dbReference type="InterPro" id="IPR018097">
    <property type="entry name" value="EGF_Ca-bd_CS"/>
</dbReference>
<dbReference type="FunFam" id="4.10.400.10:FF:000105">
    <property type="entry name" value="Lipophorin receptor 1, isoform K"/>
    <property type="match status" value="1"/>
</dbReference>
<dbReference type="InterPro" id="IPR036055">
    <property type="entry name" value="LDL_receptor-like_sf"/>
</dbReference>
<dbReference type="Gene3D" id="2.30.29.30">
    <property type="entry name" value="Pleckstrin-homology domain (PH domain)/Phosphotyrosine-binding domain (PTB)"/>
    <property type="match status" value="1"/>
</dbReference>
<comment type="similarity">
    <text evidence="1">Belongs to the LDLR family.</text>
</comment>
<dbReference type="SMART" id="SM00135">
    <property type="entry name" value="LY"/>
    <property type="match status" value="5"/>
</dbReference>
<feature type="repeat" description="LDL-receptor class B" evidence="14">
    <location>
        <begin position="440"/>
        <end position="483"/>
    </location>
</feature>
<feature type="disulfide bond" evidence="13">
    <location>
        <begin position="116"/>
        <end position="134"/>
    </location>
</feature>
<dbReference type="FunFam" id="4.10.400.10:FF:000002">
    <property type="entry name" value="Low-density lipoprotein receptor-related protein 1"/>
    <property type="match status" value="1"/>
</dbReference>
<evidence type="ECO:0000256" key="1">
    <source>
        <dbReference type="ARBA" id="ARBA00009939"/>
    </source>
</evidence>
<dbReference type="GO" id="GO:0005509">
    <property type="term" value="F:calcium ion binding"/>
    <property type="evidence" value="ECO:0007669"/>
    <property type="project" value="InterPro"/>
</dbReference>
<dbReference type="GO" id="GO:0043235">
    <property type="term" value="C:receptor complex"/>
    <property type="evidence" value="ECO:0007669"/>
    <property type="project" value="TreeGrafter"/>
</dbReference>
<dbReference type="AlphaFoldDB" id="A0A8J6HR49"/>
<evidence type="ECO:0000256" key="5">
    <source>
        <dbReference type="ARBA" id="ARBA00022729"/>
    </source>
</evidence>
<dbReference type="PANTHER" id="PTHR22722:SF14">
    <property type="entry name" value="MEGALIN, ISOFORM A"/>
    <property type="match status" value="1"/>
</dbReference>
<comment type="caution">
    <text evidence="18">The sequence shown here is derived from an EMBL/GenBank/DDBJ whole genome shotgun (WGS) entry which is preliminary data.</text>
</comment>
<dbReference type="InterPro" id="IPR000742">
    <property type="entry name" value="EGF"/>
</dbReference>
<organism evidence="18 19">
    <name type="scientific">Tenebrio molitor</name>
    <name type="common">Yellow mealworm beetle</name>
    <dbReference type="NCBI Taxonomy" id="7067"/>
    <lineage>
        <taxon>Eukaryota</taxon>
        <taxon>Metazoa</taxon>
        <taxon>Ecdysozoa</taxon>
        <taxon>Arthropoda</taxon>
        <taxon>Hexapoda</taxon>
        <taxon>Insecta</taxon>
        <taxon>Pterygota</taxon>
        <taxon>Neoptera</taxon>
        <taxon>Endopterygota</taxon>
        <taxon>Coleoptera</taxon>
        <taxon>Polyphaga</taxon>
        <taxon>Cucujiformia</taxon>
        <taxon>Tenebrionidae</taxon>
        <taxon>Tenebrio</taxon>
    </lineage>
</organism>
<feature type="domain" description="PH" evidence="17">
    <location>
        <begin position="815"/>
        <end position="907"/>
    </location>
</feature>
<dbReference type="GO" id="GO:0042562">
    <property type="term" value="F:hormone binding"/>
    <property type="evidence" value="ECO:0007669"/>
    <property type="project" value="TreeGrafter"/>
</dbReference>
<dbReference type="InterPro" id="IPR011042">
    <property type="entry name" value="6-blade_b-propeller_TolB-like"/>
</dbReference>
<feature type="disulfide bond" evidence="13">
    <location>
        <begin position="168"/>
        <end position="183"/>
    </location>
</feature>
<feature type="disulfide bond" evidence="13">
    <location>
        <begin position="242"/>
        <end position="260"/>
    </location>
</feature>
<feature type="chain" id="PRO_5035146517" description="PH domain-containing protein" evidence="16">
    <location>
        <begin position="21"/>
        <end position="995"/>
    </location>
</feature>
<feature type="disulfide bond" evidence="13">
    <location>
        <begin position="90"/>
        <end position="105"/>
    </location>
</feature>
<dbReference type="InterPro" id="IPR002172">
    <property type="entry name" value="LDrepeatLR_classA_rpt"/>
</dbReference>
<dbReference type="CDD" id="cd13258">
    <property type="entry name" value="PH_PLEKHJ1"/>
    <property type="match status" value="1"/>
</dbReference>
<evidence type="ECO:0000313" key="19">
    <source>
        <dbReference type="Proteomes" id="UP000719412"/>
    </source>
</evidence>
<evidence type="ECO:0000256" key="16">
    <source>
        <dbReference type="SAM" id="SignalP"/>
    </source>
</evidence>
<feature type="repeat" description="LDL-receptor class B" evidence="14">
    <location>
        <begin position="527"/>
        <end position="570"/>
    </location>
</feature>
<dbReference type="PANTHER" id="PTHR22722">
    <property type="entry name" value="LOW-DENSITY LIPOPROTEIN RECEPTOR-RELATED PROTEIN 2-RELATED"/>
    <property type="match status" value="1"/>
</dbReference>
<feature type="disulfide bond" evidence="13">
    <location>
        <begin position="156"/>
        <end position="174"/>
    </location>
</feature>
<dbReference type="SMART" id="SM00192">
    <property type="entry name" value="LDLa"/>
    <property type="match status" value="7"/>
</dbReference>
<comment type="subcellular location">
    <subcellularLocation>
        <location evidence="12">Endomembrane system</location>
        <topology evidence="12">Single-pass type I membrane protein</topology>
    </subcellularLocation>
</comment>
<evidence type="ECO:0000259" key="17">
    <source>
        <dbReference type="PROSITE" id="PS50003"/>
    </source>
</evidence>
<evidence type="ECO:0000256" key="8">
    <source>
        <dbReference type="ARBA" id="ARBA00023136"/>
    </source>
</evidence>
<evidence type="ECO:0000256" key="14">
    <source>
        <dbReference type="PROSITE-ProRule" id="PRU00461"/>
    </source>
</evidence>
<evidence type="ECO:0000256" key="12">
    <source>
        <dbReference type="ARBA" id="ARBA00046288"/>
    </source>
</evidence>
<dbReference type="InterPro" id="IPR049883">
    <property type="entry name" value="NOTCH1_EGF-like"/>
</dbReference>
<dbReference type="InterPro" id="IPR023415">
    <property type="entry name" value="LDLR_class-A_CS"/>
</dbReference>
<evidence type="ECO:0000256" key="11">
    <source>
        <dbReference type="ARBA" id="ARBA00023180"/>
    </source>
</evidence>
<evidence type="ECO:0000256" key="7">
    <source>
        <dbReference type="ARBA" id="ARBA00022989"/>
    </source>
</evidence>
<dbReference type="PROSITE" id="PS51120">
    <property type="entry name" value="LDLRB"/>
    <property type="match status" value="4"/>
</dbReference>
<proteinExistence type="inferred from homology"/>
<feature type="disulfide bond" evidence="13">
    <location>
        <begin position="235"/>
        <end position="247"/>
    </location>
</feature>
<keyword evidence="7 15" id="KW-1133">Transmembrane helix</keyword>
<sequence>MDLTLKIIVVFLLNFYAVTALLEENATCAKNEFRCKSGRCIPDHWQCDHEQDCNDGSDEDEHVCKQKVCGVDEFTCRSASGECVPLTWMCDDTADCSDGSDEKACNETCRSDEFTCKNGKCIQKRWVCDLEDDCGDGSDEKDCPPVTCSADSEFQCAEKFCISAKWRCDGEYDCVDGKDEQGCPKVAATSSFCLSEEYECGDHLTCIHKGWLCDGTRDCPDGSDESLENCQNITCRADQFQCKDRSCIAGHLHCSGHPECPDGSDELNCGAPIPKCDPKTEFDCGGGNCIPLSQVCDKRQHCPDGEDEPVGRCGINECNENNGGCTQRCVDTPSSFYCDCNHGYKLVDNRTCKDINECEIPGSCSQICINDKGGFKCDCQAGYMRDPRDLTKCKAIEGHASLLFARRRDIRKISLDHHEMTSIVNDTNSATALDFVFRTGMIFWSDVTDKKIHKAPIDEGNERSVVISNDITTSDGLAVDWIYNHIYWTDTGKNTIELADFDGKMRKVLIKDELEEPRAIALNPLEGWMFWTDWGSEPKIERSGMDGSHRQAIVTYDVKWPNGLTLDLVKKRVYWVDAKLNVISSCDYNGRNRRLILFSPDALRHPFSITTFEDWVYWTDWDKAGVFKANKFTGSDVQPVTASHMIQNPMVIHVYHPYRQPDGENHCQAVNGHCSHLCLPAPQINPRSPRISCACPENLKMSPDGLTCRQDGTTNKSHPTNALPETTDDGTIAIIVIVVTLAVIFIISFVVYIFYKKYLKRNMTSMNFDNPVYRKTTEDQFSLEKNQYPASRPYLSTVGEEPQGKDWSDWYQQPSFKERHFKLIVNLLYYYRVNGSEQEQQQQPLGVLVLENAQVAYERPHKGIPFAFSLTFKVNDRLKDNEAKHIFSCRCEDDVNRWVSMLKMHSYEYWRCQFVILKTKISMKTGQDPVLDYMRNKNSNGTQAKIVEVKKVKNKEKKSTFCSHLESSTFFESSYTETKVVAKTGSVPVDNLIDL</sequence>
<dbReference type="FunFam" id="4.10.400.10:FF:000015">
    <property type="entry name" value="Low-density lipoprotein receptor-related protein 1"/>
    <property type="match status" value="1"/>
</dbReference>
<dbReference type="FunFam" id="4.10.400.10:FF:000011">
    <property type="entry name" value="Low-density lipoprotein receptor-related protein 1"/>
    <property type="match status" value="1"/>
</dbReference>
<dbReference type="Gene3D" id="2.10.25.10">
    <property type="entry name" value="Laminin"/>
    <property type="match status" value="3"/>
</dbReference>
<dbReference type="GO" id="GO:0012505">
    <property type="term" value="C:endomembrane system"/>
    <property type="evidence" value="ECO:0007669"/>
    <property type="project" value="UniProtKB-SubCell"/>
</dbReference>
<feature type="signal peptide" evidence="16">
    <location>
        <begin position="1"/>
        <end position="20"/>
    </location>
</feature>
<comment type="caution">
    <text evidence="13">Lacks conserved residue(s) required for the propagation of feature annotation.</text>
</comment>
<dbReference type="InterPro" id="IPR001881">
    <property type="entry name" value="EGF-like_Ca-bd_dom"/>
</dbReference>
<dbReference type="Gene3D" id="2.120.10.30">
    <property type="entry name" value="TolB, C-terminal domain"/>
    <property type="match status" value="1"/>
</dbReference>
<name>A0A8J6HR49_TENMO</name>
<dbReference type="SUPFAM" id="SSF63825">
    <property type="entry name" value="YWTD domain"/>
    <property type="match status" value="1"/>
</dbReference>
<dbReference type="FunFam" id="4.10.400.10:FF:000113">
    <property type="entry name" value="Low-density lipoprotein receptor-related protein 8"/>
    <property type="match status" value="1"/>
</dbReference>
<dbReference type="PROSITE" id="PS01186">
    <property type="entry name" value="EGF_2"/>
    <property type="match status" value="1"/>
</dbReference>
<keyword evidence="10" id="KW-0675">Receptor</keyword>
<dbReference type="Pfam" id="PF07645">
    <property type="entry name" value="EGF_CA"/>
    <property type="match status" value="1"/>
</dbReference>
<feature type="transmembrane region" description="Helical" evidence="15">
    <location>
        <begin position="732"/>
        <end position="755"/>
    </location>
</feature>
<dbReference type="EMBL" id="JABDTM020018304">
    <property type="protein sequence ID" value="KAH0818148.1"/>
    <property type="molecule type" value="Genomic_DNA"/>
</dbReference>
<evidence type="ECO:0000256" key="3">
    <source>
        <dbReference type="ARBA" id="ARBA00022583"/>
    </source>
</evidence>
<dbReference type="SMART" id="SM00179">
    <property type="entry name" value="EGF_CA"/>
    <property type="match status" value="2"/>
</dbReference>
<feature type="disulfide bond" evidence="13">
    <location>
        <begin position="109"/>
        <end position="121"/>
    </location>
</feature>
<accession>A0A8J6HR49</accession>
<dbReference type="InterPro" id="IPR051221">
    <property type="entry name" value="LDLR-related"/>
</dbReference>
<dbReference type="SMART" id="SM00233">
    <property type="entry name" value="PH"/>
    <property type="match status" value="1"/>
</dbReference>
<evidence type="ECO:0000313" key="18">
    <source>
        <dbReference type="EMBL" id="KAH0818148.1"/>
    </source>
</evidence>
<dbReference type="SUPFAM" id="SSF57196">
    <property type="entry name" value="EGF/Laminin"/>
    <property type="match status" value="3"/>
</dbReference>
<keyword evidence="9 13" id="KW-1015">Disulfide bond</keyword>
<dbReference type="PROSITE" id="PS50003">
    <property type="entry name" value="PH_DOMAIN"/>
    <property type="match status" value="1"/>
</dbReference>
<evidence type="ECO:0000256" key="9">
    <source>
        <dbReference type="ARBA" id="ARBA00023157"/>
    </source>
</evidence>
<keyword evidence="19" id="KW-1185">Reference proteome</keyword>
<dbReference type="SMART" id="SM00181">
    <property type="entry name" value="EGF"/>
    <property type="match status" value="4"/>
</dbReference>
<keyword evidence="5 16" id="KW-0732">Signal</keyword>
<gene>
    <name evidence="18" type="ORF">GEV33_004640</name>
</gene>
<dbReference type="GO" id="GO:0016324">
    <property type="term" value="C:apical plasma membrane"/>
    <property type="evidence" value="ECO:0007669"/>
    <property type="project" value="TreeGrafter"/>
</dbReference>
<dbReference type="GO" id="GO:0006898">
    <property type="term" value="P:receptor-mediated endocytosis"/>
    <property type="evidence" value="ECO:0007669"/>
    <property type="project" value="TreeGrafter"/>
</dbReference>
<feature type="repeat" description="LDL-receptor class B" evidence="14">
    <location>
        <begin position="571"/>
        <end position="615"/>
    </location>
</feature>
<feature type="repeat" description="LDL-receptor class B" evidence="14">
    <location>
        <begin position="484"/>
        <end position="526"/>
    </location>
</feature>
<dbReference type="PROSITE" id="PS01209">
    <property type="entry name" value="LDLRA_1"/>
    <property type="match status" value="3"/>
</dbReference>
<dbReference type="FunFam" id="2.120.10.30:FF:000002">
    <property type="entry name" value="low-density lipoprotein receptor isoform X1"/>
    <property type="match status" value="1"/>
</dbReference>
<evidence type="ECO:0000256" key="13">
    <source>
        <dbReference type="PROSITE-ProRule" id="PRU00124"/>
    </source>
</evidence>
<keyword evidence="2" id="KW-0245">EGF-like domain</keyword>
<dbReference type="SUPFAM" id="SSF50729">
    <property type="entry name" value="PH domain-like"/>
    <property type="match status" value="1"/>
</dbReference>
<evidence type="ECO:0000256" key="6">
    <source>
        <dbReference type="ARBA" id="ARBA00022737"/>
    </source>
</evidence>